<dbReference type="SMART" id="SM00462">
    <property type="entry name" value="PTB"/>
    <property type="match status" value="2"/>
</dbReference>
<dbReference type="PANTHER" id="PTHR47219:SF18">
    <property type="entry name" value="TBC1 DOMAIN FAMILY MEMBER 1 ISOFORM X1"/>
    <property type="match status" value="1"/>
</dbReference>
<dbReference type="InterPro" id="IPR000195">
    <property type="entry name" value="Rab-GAP-TBC_dom"/>
</dbReference>
<feature type="compositionally biased region" description="Low complexity" evidence="11">
    <location>
        <begin position="574"/>
        <end position="584"/>
    </location>
</feature>
<dbReference type="Pfam" id="PF11830">
    <property type="entry name" value="DUF3350"/>
    <property type="match status" value="1"/>
</dbReference>
<evidence type="ECO:0000313" key="14">
    <source>
        <dbReference type="Ensembl" id="ENSTRUP00000003321.3"/>
    </source>
</evidence>
<feature type="domain" description="PID" evidence="12">
    <location>
        <begin position="381"/>
        <end position="469"/>
    </location>
</feature>
<dbReference type="InParanoid" id="H2RT54"/>
<dbReference type="SUPFAM" id="SSF47923">
    <property type="entry name" value="Ypt/Rab-GAP domain of gyp1p"/>
    <property type="match status" value="2"/>
</dbReference>
<dbReference type="FunFam" id="1.10.10.2750:FF:000002">
    <property type="entry name" value="TBC1 domain family member 4"/>
    <property type="match status" value="1"/>
</dbReference>
<evidence type="ECO:0000256" key="5">
    <source>
        <dbReference type="ARBA" id="ARBA00022553"/>
    </source>
</evidence>
<accession>H2RT54</accession>
<feature type="region of interest" description="Disordered" evidence="11">
    <location>
        <begin position="206"/>
        <end position="229"/>
    </location>
</feature>
<feature type="compositionally biased region" description="Low complexity" evidence="11">
    <location>
        <begin position="220"/>
        <end position="229"/>
    </location>
</feature>
<dbReference type="CDD" id="cd00934">
    <property type="entry name" value="PTB"/>
    <property type="match status" value="1"/>
</dbReference>
<proteinExistence type="predicted"/>
<dbReference type="Gene3D" id="1.10.8.270">
    <property type="entry name" value="putative rabgap domain of human tbc1 domain family member 14 like domains"/>
    <property type="match status" value="1"/>
</dbReference>
<dbReference type="SUPFAM" id="SSF50729">
    <property type="entry name" value="PH domain-like"/>
    <property type="match status" value="2"/>
</dbReference>
<evidence type="ECO:0000256" key="1">
    <source>
        <dbReference type="ARBA" id="ARBA00004496"/>
    </source>
</evidence>
<dbReference type="Ensembl" id="ENSTRUT00000003340.3">
    <property type="protein sequence ID" value="ENSTRUP00000003321.3"/>
    <property type="gene ID" value="ENSTRUG00000001440.3"/>
</dbReference>
<dbReference type="STRING" id="31033.ENSTRUP00000003321"/>
<evidence type="ECO:0000259" key="12">
    <source>
        <dbReference type="PROSITE" id="PS01179"/>
    </source>
</evidence>
<keyword evidence="4" id="KW-0963">Cytoplasm</keyword>
<dbReference type="PANTHER" id="PTHR47219">
    <property type="entry name" value="RAB GTPASE-ACTIVATING PROTEIN 1-LIKE"/>
    <property type="match status" value="1"/>
</dbReference>
<dbReference type="PROSITE" id="PS50086">
    <property type="entry name" value="TBC_RABGAP"/>
    <property type="match status" value="1"/>
</dbReference>
<dbReference type="Gene3D" id="1.10.10.2750">
    <property type="match status" value="1"/>
</dbReference>
<feature type="coiled-coil region" evidence="10">
    <location>
        <begin position="45"/>
        <end position="72"/>
    </location>
</feature>
<dbReference type="Proteomes" id="UP000005226">
    <property type="component" value="Chromosome 17"/>
</dbReference>
<evidence type="ECO:0000256" key="7">
    <source>
        <dbReference type="ARBA" id="ARBA00022990"/>
    </source>
</evidence>
<dbReference type="InterPro" id="IPR035969">
    <property type="entry name" value="Rab-GAP_TBC_sf"/>
</dbReference>
<evidence type="ECO:0000256" key="6">
    <source>
        <dbReference type="ARBA" id="ARBA00022737"/>
    </source>
</evidence>
<evidence type="ECO:0000256" key="9">
    <source>
        <dbReference type="ARBA" id="ARBA00081861"/>
    </source>
</evidence>
<sequence length="1199" mass="134693">MEGLYFEVKSRRGEKERISDNRHPNLTSCSAISRRSSSSLLYCKLSSMRRRMEAISQENEEEENDVVEVRYKLTLIGSLSVHYLTTMAMLPWVVAEISKAQDSEKKPAEHGPSPQIVFLCVSVSWVRCVSILGEELLWDPLTHRLLFECLPHQVTKLIHNSQEPSSFGCLVRDSANCACYVFRCQDSSKVPEIISVLRKAGKSSARNDNVSKLPSGGSGSSETGGSSLSTIPTTVDSDLLFSTNFAKRFEVLFCGRVTVPHKNAPPALIDECIVKFSQLQNSVVSLREGDTLGLRDGLKTLVVPANGLKSIDVHDGSTGSPTTGKHPVLFKRAPSFPCLQALDENGLSPEICQAITTESHLHLTGVQPTSQQQNSNMLFMVTESQILLVSPETKKTSMEKSFREISFCSQGIHHVDHFGFICRETAEEGNCHFVCYVFQCASESLVDEIMLTLKQAFSRAVEWKKSNPQWQQCDACPLMQFHRLCERIEGLSPFDTKLELQKHSASLDNQEQASVFEVAMRSCPKSDKEENELVMASLRRLYEKKQSNHQHSVTQNSEEICEKAAPTNLEAHHSSSQQKLGQLKSRAKRSLTESLEGIWKTNLSSGSGSGASFDTVYSSQEQPCFDDPLPASNSPLRPQWSSGDLKHLDPPSALATYTFSKQGDAELQGVRRRANTFSHSPTPQSAEHSLEYTLKTQKVAASDTSKLSRHYSLSSDTPHQSNAAAALSHPSSTFEMDESPLRSHSHSWRQQIFLRVATPQKSTENIGQTALALSAWCIGATRTQQVGNVQEKKLNRSKDELRELWRTAIKQQILLQRMEKENLKLKASENNLQNKRLKLDYDEITPCLKEVTLVWEKMLATPDRPKVKVDMEIIHAALAQGVPKQHRGEVWKFLSEQHLLRQTVSSQPPPDNTAYKELLKQVSSEQHAILIDLGRTFPTHPYFEESMGPGQLSLYNVLSAYSVLDPEVGYCQGLCFVTGVLLLHLEEEDAFNMLKFLMFVLGLRQQYKPSMTAVQIQMYQLSRLLHDYHKDLQCHLEQQDIAPSLYAPPWFLTNFASQYPLGFVARVFDMLFLQGPEVIFKVGLSLLGSHKLLIMQHDSLESIVDVIKTELPNLGLVQMEKTVNQVCEMDLTKQLQAYEVEYQVLNDELHAPSDQRSAHLEKVYQSLQQQNSELMEELQVKTHRNSGACKLAQVTFFSA</sequence>
<dbReference type="Pfam" id="PF00640">
    <property type="entry name" value="PID"/>
    <property type="match status" value="1"/>
</dbReference>
<name>H2RT54_TAKRU</name>
<dbReference type="InterPro" id="IPR011993">
    <property type="entry name" value="PH-like_dom_sf"/>
</dbReference>
<feature type="region of interest" description="Disordered" evidence="11">
    <location>
        <begin position="606"/>
        <end position="647"/>
    </location>
</feature>
<evidence type="ECO:0000259" key="13">
    <source>
        <dbReference type="PROSITE" id="PS50086"/>
    </source>
</evidence>
<keyword evidence="6" id="KW-0677">Repeat</keyword>
<evidence type="ECO:0000256" key="3">
    <source>
        <dbReference type="ARBA" id="ARBA00022481"/>
    </source>
</evidence>
<feature type="compositionally biased region" description="Polar residues" evidence="11">
    <location>
        <begin position="606"/>
        <end position="622"/>
    </location>
</feature>
<keyword evidence="2" id="KW-0343">GTPase activation</keyword>
<evidence type="ECO:0000256" key="11">
    <source>
        <dbReference type="SAM" id="MobiDB-lite"/>
    </source>
</evidence>
<feature type="compositionally biased region" description="Polar residues" evidence="11">
    <location>
        <begin position="631"/>
        <end position="642"/>
    </location>
</feature>
<evidence type="ECO:0000256" key="4">
    <source>
        <dbReference type="ARBA" id="ARBA00022490"/>
    </source>
</evidence>
<reference evidence="14" key="2">
    <citation type="submission" date="2025-08" db="UniProtKB">
        <authorList>
            <consortium name="Ensembl"/>
        </authorList>
    </citation>
    <scope>IDENTIFICATION</scope>
</reference>
<dbReference type="FunFam" id="1.10.8.270:FF:000001">
    <property type="entry name" value="TBC1 domain family member 1"/>
    <property type="match status" value="1"/>
</dbReference>
<evidence type="ECO:0000256" key="8">
    <source>
        <dbReference type="ARBA" id="ARBA00072013"/>
    </source>
</evidence>
<dbReference type="SMART" id="SM00164">
    <property type="entry name" value="TBC"/>
    <property type="match status" value="1"/>
</dbReference>
<keyword evidence="15" id="KW-1185">Reference proteome</keyword>
<dbReference type="GO" id="GO:0005096">
    <property type="term" value="F:GTPase activator activity"/>
    <property type="evidence" value="ECO:0007669"/>
    <property type="project" value="UniProtKB-KW"/>
</dbReference>
<dbReference type="GeneTree" id="ENSGT00940000157949"/>
<keyword evidence="10" id="KW-0175">Coiled coil</keyword>
<feature type="region of interest" description="Disordered" evidence="11">
    <location>
        <begin position="568"/>
        <end position="587"/>
    </location>
</feature>
<dbReference type="FunFam" id="1.10.472.80:FF:000003">
    <property type="entry name" value="Putative TBC1 domain family member 1"/>
    <property type="match status" value="1"/>
</dbReference>
<dbReference type="Pfam" id="PF00566">
    <property type="entry name" value="RabGAP-TBC"/>
    <property type="match status" value="1"/>
</dbReference>
<keyword evidence="7" id="KW-0007">Acetylation</keyword>
<dbReference type="PROSITE" id="PS01179">
    <property type="entry name" value="PID"/>
    <property type="match status" value="1"/>
</dbReference>
<comment type="subcellular location">
    <subcellularLocation>
        <location evidence="1">Cytoplasm</location>
    </subcellularLocation>
</comment>
<dbReference type="Gene3D" id="1.10.472.80">
    <property type="entry name" value="Ypt/Rab-GAP domain of gyp1p, domain 3"/>
    <property type="match status" value="1"/>
</dbReference>
<reference evidence="14" key="3">
    <citation type="submission" date="2025-09" db="UniProtKB">
        <authorList>
            <consortium name="Ensembl"/>
        </authorList>
    </citation>
    <scope>IDENTIFICATION</scope>
</reference>
<organism evidence="14 15">
    <name type="scientific">Takifugu rubripes</name>
    <name type="common">Japanese pufferfish</name>
    <name type="synonym">Fugu rubripes</name>
    <dbReference type="NCBI Taxonomy" id="31033"/>
    <lineage>
        <taxon>Eukaryota</taxon>
        <taxon>Metazoa</taxon>
        <taxon>Chordata</taxon>
        <taxon>Craniata</taxon>
        <taxon>Vertebrata</taxon>
        <taxon>Euteleostomi</taxon>
        <taxon>Actinopterygii</taxon>
        <taxon>Neopterygii</taxon>
        <taxon>Teleostei</taxon>
        <taxon>Neoteleostei</taxon>
        <taxon>Acanthomorphata</taxon>
        <taxon>Eupercaria</taxon>
        <taxon>Tetraodontiformes</taxon>
        <taxon>Tetradontoidea</taxon>
        <taxon>Tetraodontidae</taxon>
        <taxon>Takifugu</taxon>
    </lineage>
</organism>
<feature type="coiled-coil region" evidence="10">
    <location>
        <begin position="1128"/>
        <end position="1184"/>
    </location>
</feature>
<feature type="compositionally biased region" description="Polar residues" evidence="11">
    <location>
        <begin position="711"/>
        <end position="734"/>
    </location>
</feature>
<dbReference type="CDD" id="cd01269">
    <property type="entry name" value="PTB_TBC1D1_like"/>
    <property type="match status" value="1"/>
</dbReference>
<gene>
    <name evidence="14" type="primary">tbc1d1</name>
</gene>
<protein>
    <recommendedName>
        <fullName evidence="8">TBC1 domain family member 4</fullName>
    </recommendedName>
    <alternativeName>
        <fullName evidence="9">Akt substrate of 160 kDa</fullName>
    </alternativeName>
</protein>
<feature type="domain" description="Rab-GAP TBC" evidence="13">
    <location>
        <begin position="881"/>
        <end position="1075"/>
    </location>
</feature>
<dbReference type="GO" id="GO:0005737">
    <property type="term" value="C:cytoplasm"/>
    <property type="evidence" value="ECO:0007669"/>
    <property type="project" value="UniProtKB-SubCell"/>
</dbReference>
<dbReference type="InterPro" id="IPR006020">
    <property type="entry name" value="PTB/PI_dom"/>
</dbReference>
<dbReference type="Gene3D" id="2.30.29.30">
    <property type="entry name" value="Pleckstrin-homology domain (PH domain)/Phosphotyrosine-binding domain (PTB)"/>
    <property type="match status" value="2"/>
</dbReference>
<evidence type="ECO:0000256" key="10">
    <source>
        <dbReference type="SAM" id="Coils"/>
    </source>
</evidence>
<dbReference type="GO" id="GO:0032869">
    <property type="term" value="P:cellular response to insulin stimulus"/>
    <property type="evidence" value="ECO:0007669"/>
    <property type="project" value="UniProtKB-ARBA"/>
</dbReference>
<dbReference type="AlphaFoldDB" id="H2RT54"/>
<dbReference type="OMA" id="ETPHEQK"/>
<feature type="region of interest" description="Disordered" evidence="11">
    <location>
        <begin position="705"/>
        <end position="741"/>
    </location>
</feature>
<keyword evidence="5" id="KW-0597">Phosphoprotein</keyword>
<reference evidence="14 15" key="1">
    <citation type="journal article" date="2011" name="Genome Biol. Evol.">
        <title>Integration of the genetic map and genome assembly of fugu facilitates insights into distinct features of genome evolution in teleosts and mammals.</title>
        <authorList>
            <person name="Kai W."/>
            <person name="Kikuchi K."/>
            <person name="Tohari S."/>
            <person name="Chew A.K."/>
            <person name="Tay A."/>
            <person name="Fujiwara A."/>
            <person name="Hosoya S."/>
            <person name="Suetake H."/>
            <person name="Naruse K."/>
            <person name="Brenner S."/>
            <person name="Suzuki Y."/>
            <person name="Venkatesh B."/>
        </authorList>
    </citation>
    <scope>NUCLEOTIDE SEQUENCE [LARGE SCALE GENOMIC DNA]</scope>
</reference>
<keyword evidence="3" id="KW-0488">Methylation</keyword>
<evidence type="ECO:0000313" key="15">
    <source>
        <dbReference type="Proteomes" id="UP000005226"/>
    </source>
</evidence>
<dbReference type="InterPro" id="IPR050302">
    <property type="entry name" value="Rab_GAP_TBC_domain"/>
</dbReference>
<dbReference type="InterPro" id="IPR021785">
    <property type="entry name" value="DUF3350"/>
</dbReference>
<evidence type="ECO:0000256" key="2">
    <source>
        <dbReference type="ARBA" id="ARBA00022468"/>
    </source>
</evidence>